<dbReference type="GO" id="GO:0005509">
    <property type="term" value="F:calcium ion binding"/>
    <property type="evidence" value="ECO:0007669"/>
    <property type="project" value="InterPro"/>
</dbReference>
<organism evidence="16 17">
    <name type="scientific">Allacma fusca</name>
    <dbReference type="NCBI Taxonomy" id="39272"/>
    <lineage>
        <taxon>Eukaryota</taxon>
        <taxon>Metazoa</taxon>
        <taxon>Ecdysozoa</taxon>
        <taxon>Arthropoda</taxon>
        <taxon>Hexapoda</taxon>
        <taxon>Collembola</taxon>
        <taxon>Symphypleona</taxon>
        <taxon>Sminthuridae</taxon>
        <taxon>Allacma</taxon>
    </lineage>
</organism>
<accession>A0A8J2KUW3</accession>
<evidence type="ECO:0008006" key="18">
    <source>
        <dbReference type="Google" id="ProtNLM"/>
    </source>
</evidence>
<keyword evidence="11" id="KW-0325">Glycoprotein</keyword>
<dbReference type="Proteomes" id="UP000708208">
    <property type="component" value="Unassembled WGS sequence"/>
</dbReference>
<feature type="disulfide bond" evidence="12">
    <location>
        <begin position="1747"/>
        <end position="1756"/>
    </location>
</feature>
<feature type="disulfide bond" evidence="12">
    <location>
        <begin position="729"/>
        <end position="739"/>
    </location>
</feature>
<feature type="domain" description="EGF-like" evidence="15">
    <location>
        <begin position="481"/>
        <end position="517"/>
    </location>
</feature>
<feature type="disulfide bond" evidence="12">
    <location>
        <begin position="1663"/>
        <end position="1672"/>
    </location>
</feature>
<feature type="disulfide bond" evidence="12">
    <location>
        <begin position="791"/>
        <end position="800"/>
    </location>
</feature>
<dbReference type="GO" id="GO:0048513">
    <property type="term" value="P:animal organ development"/>
    <property type="evidence" value="ECO:0007669"/>
    <property type="project" value="UniProtKB-ARBA"/>
</dbReference>
<feature type="disulfide bond" evidence="12">
    <location>
        <begin position="1009"/>
        <end position="1018"/>
    </location>
</feature>
<feature type="domain" description="EGF-like" evidence="15">
    <location>
        <begin position="725"/>
        <end position="760"/>
    </location>
</feature>
<feature type="domain" description="EGF-like" evidence="15">
    <location>
        <begin position="762"/>
        <end position="801"/>
    </location>
</feature>
<feature type="domain" description="Laminin G" evidence="14">
    <location>
        <begin position="1330"/>
        <end position="1559"/>
    </location>
</feature>
<feature type="domain" description="EGF-like" evidence="15">
    <location>
        <begin position="1563"/>
        <end position="1594"/>
    </location>
</feature>
<evidence type="ECO:0000259" key="15">
    <source>
        <dbReference type="PROSITE" id="PS50026"/>
    </source>
</evidence>
<feature type="disulfide bond" evidence="12">
    <location>
        <begin position="1709"/>
        <end position="1718"/>
    </location>
</feature>
<dbReference type="InterPro" id="IPR051022">
    <property type="entry name" value="Notch_Cell-Fate_Det"/>
</dbReference>
<dbReference type="PROSITE" id="PS50026">
    <property type="entry name" value="EGF_3"/>
    <property type="match status" value="17"/>
</dbReference>
<evidence type="ECO:0000256" key="1">
    <source>
        <dbReference type="ARBA" id="ARBA00004479"/>
    </source>
</evidence>
<dbReference type="FunFam" id="2.10.25.10:FF:000472">
    <property type="entry name" value="Uncharacterized protein, isoform A"/>
    <property type="match status" value="2"/>
</dbReference>
<dbReference type="CDD" id="cd00054">
    <property type="entry name" value="EGF_CA"/>
    <property type="match status" value="15"/>
</dbReference>
<evidence type="ECO:0000256" key="9">
    <source>
        <dbReference type="ARBA" id="ARBA00023136"/>
    </source>
</evidence>
<feature type="disulfide bond" evidence="12">
    <location>
        <begin position="1817"/>
        <end position="1834"/>
    </location>
</feature>
<dbReference type="InterPro" id="IPR013032">
    <property type="entry name" value="EGF-like_CS"/>
</dbReference>
<dbReference type="PANTHER" id="PTHR24049">
    <property type="entry name" value="CRUMBS FAMILY MEMBER"/>
    <property type="match status" value="1"/>
</dbReference>
<feature type="domain" description="EGF-like" evidence="15">
    <location>
        <begin position="441"/>
        <end position="479"/>
    </location>
</feature>
<dbReference type="Pfam" id="PF00054">
    <property type="entry name" value="Laminin_G_1"/>
    <property type="match status" value="1"/>
</dbReference>
<feature type="disulfide bond" evidence="12">
    <location>
        <begin position="393"/>
        <end position="402"/>
    </location>
</feature>
<feature type="domain" description="Laminin G" evidence="14">
    <location>
        <begin position="1028"/>
        <end position="1266"/>
    </location>
</feature>
<keyword evidence="2" id="KW-0217">Developmental protein</keyword>
<keyword evidence="7" id="KW-0914">Notch signaling pathway</keyword>
<proteinExistence type="predicted"/>
<evidence type="ECO:0000256" key="3">
    <source>
        <dbReference type="ARBA" id="ARBA00022536"/>
    </source>
</evidence>
<feature type="disulfide bond" evidence="12">
    <location>
        <begin position="713"/>
        <end position="722"/>
    </location>
</feature>
<evidence type="ECO:0000256" key="12">
    <source>
        <dbReference type="PROSITE-ProRule" id="PRU00076"/>
    </source>
</evidence>
<evidence type="ECO:0000259" key="14">
    <source>
        <dbReference type="PROSITE" id="PS50025"/>
    </source>
</evidence>
<comment type="subcellular location">
    <subcellularLocation>
        <location evidence="1">Membrane</location>
        <topology evidence="1">Single-pass type I membrane protein</topology>
    </subcellularLocation>
</comment>
<evidence type="ECO:0000256" key="8">
    <source>
        <dbReference type="ARBA" id="ARBA00022989"/>
    </source>
</evidence>
<feature type="disulfide bond" evidence="12">
    <location>
        <begin position="1584"/>
        <end position="1593"/>
    </location>
</feature>
<dbReference type="PROSITE" id="PS00010">
    <property type="entry name" value="ASX_HYDROXYL"/>
    <property type="match status" value="12"/>
</dbReference>
<evidence type="ECO:0000256" key="7">
    <source>
        <dbReference type="ARBA" id="ARBA00022976"/>
    </source>
</evidence>
<keyword evidence="9 13" id="KW-0472">Membrane</keyword>
<evidence type="ECO:0000256" key="5">
    <source>
        <dbReference type="ARBA" id="ARBA00022729"/>
    </source>
</evidence>
<dbReference type="PANTHER" id="PTHR24049:SF35">
    <property type="entry name" value="EGF-LIKE DOMAIN-CONTAINING PROTEIN"/>
    <property type="match status" value="1"/>
</dbReference>
<dbReference type="SMART" id="SM00181">
    <property type="entry name" value="EGF"/>
    <property type="match status" value="20"/>
</dbReference>
<evidence type="ECO:0000256" key="6">
    <source>
        <dbReference type="ARBA" id="ARBA00022737"/>
    </source>
</evidence>
<keyword evidence="5" id="KW-0732">Signal</keyword>
<evidence type="ECO:0000256" key="10">
    <source>
        <dbReference type="ARBA" id="ARBA00023157"/>
    </source>
</evidence>
<keyword evidence="8 13" id="KW-1133">Transmembrane helix</keyword>
<dbReference type="Pfam" id="PF00008">
    <property type="entry name" value="EGF"/>
    <property type="match status" value="7"/>
</dbReference>
<dbReference type="FunFam" id="2.10.25.10:FF:000066">
    <property type="entry name" value="FAT atypical cadherin 4"/>
    <property type="match status" value="1"/>
</dbReference>
<dbReference type="EMBL" id="CAJVCH010472568">
    <property type="protein sequence ID" value="CAG7820206.1"/>
    <property type="molecule type" value="Genomic_DNA"/>
</dbReference>
<feature type="domain" description="EGF-like" evidence="15">
    <location>
        <begin position="1262"/>
        <end position="1299"/>
    </location>
</feature>
<keyword evidence="6" id="KW-0677">Repeat</keyword>
<reference evidence="16" key="1">
    <citation type="submission" date="2021-06" db="EMBL/GenBank/DDBJ databases">
        <authorList>
            <person name="Hodson N. C."/>
            <person name="Mongue J. A."/>
            <person name="Jaron S. K."/>
        </authorList>
    </citation>
    <scope>NUCLEOTIDE SEQUENCE</scope>
</reference>
<name>A0A8J2KUW3_9HEXA</name>
<evidence type="ECO:0000256" key="11">
    <source>
        <dbReference type="ARBA" id="ARBA00023180"/>
    </source>
</evidence>
<feature type="domain" description="EGF-like" evidence="15">
    <location>
        <begin position="562"/>
        <end position="598"/>
    </location>
</feature>
<feature type="disulfide bond" evidence="12">
    <location>
        <begin position="469"/>
        <end position="478"/>
    </location>
</feature>
<dbReference type="FunFam" id="2.10.25.10:FF:000208">
    <property type="entry name" value="Crumbs 2, cell polarity complex component"/>
    <property type="match status" value="1"/>
</dbReference>
<feature type="domain" description="EGF-like" evidence="15">
    <location>
        <begin position="982"/>
        <end position="1019"/>
    </location>
</feature>
<feature type="domain" description="EGF-like" evidence="15">
    <location>
        <begin position="679"/>
        <end position="723"/>
    </location>
</feature>
<dbReference type="SMART" id="SM00179">
    <property type="entry name" value="EGF_CA"/>
    <property type="match status" value="20"/>
</dbReference>
<keyword evidence="4 13" id="KW-0812">Transmembrane</keyword>
<feature type="disulfide bond" evidence="12">
    <location>
        <begin position="507"/>
        <end position="516"/>
    </location>
</feature>
<feature type="domain" description="EGF-like" evidence="15">
    <location>
        <begin position="1676"/>
        <end position="1719"/>
    </location>
</feature>
<dbReference type="InterPro" id="IPR001791">
    <property type="entry name" value="Laminin_G"/>
</dbReference>
<keyword evidence="10 12" id="KW-1015">Disulfide bond</keyword>
<dbReference type="InterPro" id="IPR000742">
    <property type="entry name" value="EGF"/>
</dbReference>
<dbReference type="Pfam" id="PF02210">
    <property type="entry name" value="Laminin_G_2"/>
    <property type="match status" value="1"/>
</dbReference>
<dbReference type="Pfam" id="PF12661">
    <property type="entry name" value="hEGF"/>
    <property type="match status" value="8"/>
</dbReference>
<feature type="disulfide bond" evidence="12">
    <location>
        <begin position="750"/>
        <end position="759"/>
    </location>
</feature>
<dbReference type="PROSITE" id="PS00022">
    <property type="entry name" value="EGF_1"/>
    <property type="match status" value="15"/>
</dbReference>
<feature type="domain" description="EGF-like" evidence="15">
    <location>
        <begin position="1759"/>
        <end position="1802"/>
    </location>
</feature>
<dbReference type="PROSITE" id="PS01187">
    <property type="entry name" value="EGF_CA"/>
    <property type="match status" value="6"/>
</dbReference>
<dbReference type="PROSITE" id="PS50025">
    <property type="entry name" value="LAM_G_DOMAIN"/>
    <property type="match status" value="4"/>
</dbReference>
<feature type="domain" description="EGF-like" evidence="15">
    <location>
        <begin position="1596"/>
        <end position="1632"/>
    </location>
</feature>
<dbReference type="SMART" id="SM00282">
    <property type="entry name" value="LamG"/>
    <property type="match status" value="3"/>
</dbReference>
<keyword evidence="3 12" id="KW-0245">EGF-like domain</keyword>
<feature type="domain" description="EGF-like" evidence="15">
    <location>
        <begin position="1634"/>
        <end position="1673"/>
    </location>
</feature>
<dbReference type="PROSITE" id="PS01186">
    <property type="entry name" value="EGF_2"/>
    <property type="match status" value="13"/>
</dbReference>
<dbReference type="InterPro" id="IPR018097">
    <property type="entry name" value="EGF_Ca-bd_CS"/>
</dbReference>
<dbReference type="GO" id="GO:0007219">
    <property type="term" value="P:Notch signaling pathway"/>
    <property type="evidence" value="ECO:0007669"/>
    <property type="project" value="UniProtKB-KW"/>
</dbReference>
<feature type="disulfide bond" evidence="12">
    <location>
        <begin position="1836"/>
        <end position="1845"/>
    </location>
</feature>
<dbReference type="GO" id="GO:0016020">
    <property type="term" value="C:membrane"/>
    <property type="evidence" value="ECO:0007669"/>
    <property type="project" value="UniProtKB-SubCell"/>
</dbReference>
<feature type="domain" description="Laminin G" evidence="14">
    <location>
        <begin position="58"/>
        <end position="247"/>
    </location>
</feature>
<feature type="domain" description="EGF-like" evidence="15">
    <location>
        <begin position="370"/>
        <end position="403"/>
    </location>
</feature>
<feature type="domain" description="EGF-like" evidence="15">
    <location>
        <begin position="1721"/>
        <end position="1757"/>
    </location>
</feature>
<feature type="domain" description="Laminin G" evidence="14">
    <location>
        <begin position="805"/>
        <end position="980"/>
    </location>
</feature>
<feature type="disulfide bond" evidence="12">
    <location>
        <begin position="588"/>
        <end position="597"/>
    </location>
</feature>
<dbReference type="InterPro" id="IPR000152">
    <property type="entry name" value="EGF-type_Asp/Asn_hydroxyl_site"/>
</dbReference>
<evidence type="ECO:0000313" key="16">
    <source>
        <dbReference type="EMBL" id="CAG7820206.1"/>
    </source>
</evidence>
<dbReference type="OrthoDB" id="283575at2759"/>
<feature type="disulfide bond" evidence="12">
    <location>
        <begin position="450"/>
        <end position="467"/>
    </location>
</feature>
<comment type="caution">
    <text evidence="12">Lacks conserved residue(s) required for the propagation of feature annotation.</text>
</comment>
<sequence>MDTITAWGPELLKKCPKCALKESKSPWSLKMTWTLFLLISSVQIISGESTKTLVPSNAEFINGLAASIRRIHSSQLATISTNDPFELQFRTACPSSNLIYNEKIVIHITEEGHLAYTDKETNETRTYFNVIDGQWHSLSFSGSTITFHRQSSSDHLLPSNDSTAASVSYQAYSNDNEHSHHDELHFFDGFVGCIRILAQNSSGSVVTFGDLNGEDIDTYDEFHNEHSNEHEANLTSLFHLHHSFPACTDLSQNLRDSHHCHNPESFIYCEQCRGKCVEKGAGLNKQNECNCTHENSHGRFCDFIVPEFAEPGRRVIHADPDAEIAHEEILRSRQNDSHSFSNDNHLPPLVTTTATPAQAISLAPSPSEVVQVVCPCLNGGICTNRTDGPVCECPSDYDGEHCQNGLNECSDAPGRRCSNGICQNKQCYCTPGFTGSYCEQDIDECNPNPCKANSTVRCINQINKFTCVCVEGFTSKLCEVNIDECASNPCQNGATCVDGINAYTCQCVAGFDGINCENNIDECAEDGSGPKCFNNGTCVDKINGFDCNCVDTGFEGARCENNVNDCTPGKCHNGGECVDQIKGYLCNCHKGYTGYDCETDVNECNVTTEASMSGGVKDITSTSPCLEGTCYELSTKSYYSPDLWKVIPPEFNRTFSYENASGYYCECPEGFRGKNCEINLNECEIPIPESSNFRSPCARGKCIDGRNNYTCECPPGYTGRNCDVDIDECESNPCVRGTCQDLVADFRCICPEEYGSKDCSVKLEGCKEKPCLNGGTCTPYYDIAHNFTCSCPPGFAGIVCNVLTTMSFNGSNYATVSSNDNYYHHGKYEMQFRFRTTLSNVLVAVGQGITYFMLTLSDGRLNLQSSLLNNLNGISSGTNLSNAEYHKVWISVNDTHIALAANSEQTIHPISENQESPIDTGFNLTVLGGATQTLNFLNKENLGFFVGCIQDVIINGVLVNTQVAQVNNNISLVNGVQTGCNRVAQCAPQNPCGNGGVCTDLWERYQCQCPRPFLGNRCEYEYTPGTFGHENTTTSIAEVKISPDVSRKFSNSFDVSMFVRTRESRGTIFFLGDESRENGLFLEAQVEEDGQLGVVSKLDEVKEETYTVGGVQINDGASYLINVQKEKGLVKININGTEHFRKSVKEKVQFHPTIMFIGGVVPNSSEMGDTGDFEDSTLVPGEIAPTRLPITSSYLLRRMKPFKGVIQDVRVNLSSTDVVPSAASHDHFVVEFFPLQNASAYSMGQPLGEVIFHGEVLEGIQSDNNCASNPCLNGGTCTVTWNDFQCICTEGVYDGKTCDIQLRCAMVTCPNGSICRNIGSVGFECVADYSLDGTGKVSPHYQLRSNDLEHLKFANVSFRYRSRHGGSILYLATRNASFRAAIEYESEGSNLDGSPNITSFVSVYVNTRRSYIKIENALDGDWHNITLGFDPDHSLNLVFDKQSKMKMVKESTPDLFNEIVLQPDAQIVVGSYVREGSQYDVHTDDLSFNSGSVHHPESLHEAFFRGCLSDIKIGEHMLPFVSQEDLNKTNPENLALVQVTAPTAFYMETGSQLAPTLGCVLCYGKECLNEGTCKDPSNDYDCTCSPGYNGSLCGTNIDECVGNLCTEGSICVDGIANYTCDCKEGYNGWLCDTDVDECEGSPCKNEGICTNLMASEGFYRCNCTDDFVGVNCERRKYSTCQNGNEPCENGATCKTIPTRPDGISFECICQQGYEGIVCENRIDYCRHVVCANGGTCDNALVGFQCSCLPGWDGPKCESNIDECAPTMHNGETPCKNGGLCRDKINSFECDCGNTGFQGIYCEEDINECASQTIRDSCEADFGKMCINSPGKFECQCKPDFCGDQCNFENPCYALGTNETCLHGNCRPICTPEEVTWTCDCTEGYTGELCADLSKTREQTLDIALIIIPVLTAFLLAAVIAIFVLVKMARKKRATRGVYSPSQQEYCNPRVELDNVMKPPPEERLI</sequence>
<gene>
    <name evidence="16" type="ORF">AFUS01_LOCUS30609</name>
</gene>
<comment type="caution">
    <text evidence="16">The sequence shown here is derived from an EMBL/GenBank/DDBJ whole genome shotgun (WGS) entry which is preliminary data.</text>
</comment>
<evidence type="ECO:0000256" key="2">
    <source>
        <dbReference type="ARBA" id="ARBA00022473"/>
    </source>
</evidence>
<dbReference type="FunFam" id="2.10.25.10:FF:000146">
    <property type="entry name" value="Putative neurogenic locus notch"/>
    <property type="match status" value="1"/>
</dbReference>
<evidence type="ECO:0000313" key="17">
    <source>
        <dbReference type="Proteomes" id="UP000708208"/>
    </source>
</evidence>
<dbReference type="InterPro" id="IPR001881">
    <property type="entry name" value="EGF-like_Ca-bd_dom"/>
</dbReference>
<evidence type="ECO:0000256" key="13">
    <source>
        <dbReference type="SAM" id="Phobius"/>
    </source>
</evidence>
<feature type="disulfide bond" evidence="12">
    <location>
        <begin position="1622"/>
        <end position="1631"/>
    </location>
</feature>
<protein>
    <recommendedName>
        <fullName evidence="18">Protein crumbs</fullName>
    </recommendedName>
</protein>
<feature type="domain" description="EGF-like" evidence="15">
    <location>
        <begin position="1804"/>
        <end position="1846"/>
    </location>
</feature>
<dbReference type="CDD" id="cd00110">
    <property type="entry name" value="LamG"/>
    <property type="match status" value="2"/>
</dbReference>
<evidence type="ECO:0000256" key="4">
    <source>
        <dbReference type="ARBA" id="ARBA00022692"/>
    </source>
</evidence>
<keyword evidence="17" id="KW-1185">Reference proteome</keyword>
<feature type="domain" description="EGF-like" evidence="15">
    <location>
        <begin position="519"/>
        <end position="560"/>
    </location>
</feature>
<feature type="transmembrane region" description="Helical" evidence="13">
    <location>
        <begin position="1902"/>
        <end position="1925"/>
    </location>
</feature>